<evidence type="ECO:0000256" key="4">
    <source>
        <dbReference type="ARBA" id="ARBA00022989"/>
    </source>
</evidence>
<evidence type="ECO:0000256" key="3">
    <source>
        <dbReference type="ARBA" id="ARBA00022692"/>
    </source>
</evidence>
<keyword evidence="4 6" id="KW-1133">Transmembrane helix</keyword>
<feature type="transmembrane region" description="Helical" evidence="6">
    <location>
        <begin position="104"/>
        <end position="123"/>
    </location>
</feature>
<evidence type="ECO:0000256" key="5">
    <source>
        <dbReference type="ARBA" id="ARBA00023136"/>
    </source>
</evidence>
<dbReference type="Proteomes" id="UP000193218">
    <property type="component" value="Unassembled WGS sequence"/>
</dbReference>
<dbReference type="PANTHER" id="PTHR13285:SF18">
    <property type="entry name" value="PROTEIN-CYSTEINE N-PALMITOYLTRANSFERASE RASP"/>
    <property type="match status" value="1"/>
</dbReference>
<comment type="caution">
    <text evidence="7">The sequence shown here is derived from an EMBL/GenBank/DDBJ whole genome shotgun (WGS) entry which is preliminary data.</text>
</comment>
<feature type="transmembrane region" description="Helical" evidence="6">
    <location>
        <begin position="144"/>
        <end position="166"/>
    </location>
</feature>
<evidence type="ECO:0000313" key="8">
    <source>
        <dbReference type="Proteomes" id="UP000193218"/>
    </source>
</evidence>
<dbReference type="Pfam" id="PF03062">
    <property type="entry name" value="MBOAT"/>
    <property type="match status" value="1"/>
</dbReference>
<evidence type="ECO:0000256" key="6">
    <source>
        <dbReference type="SAM" id="Phobius"/>
    </source>
</evidence>
<feature type="transmembrane region" description="Helical" evidence="6">
    <location>
        <begin position="313"/>
        <end position="335"/>
    </location>
</feature>
<feature type="transmembrane region" description="Helical" evidence="6">
    <location>
        <begin position="347"/>
        <end position="367"/>
    </location>
</feature>
<dbReference type="InParanoid" id="A0A1Y1UMQ4"/>
<dbReference type="GO" id="GO:0016020">
    <property type="term" value="C:membrane"/>
    <property type="evidence" value="ECO:0007669"/>
    <property type="project" value="UniProtKB-SubCell"/>
</dbReference>
<dbReference type="AlphaFoldDB" id="A0A1Y1UMQ4"/>
<name>A0A1Y1UMQ4_9TREE</name>
<gene>
    <name evidence="7" type="ORF">BD324DRAFT_576742</name>
</gene>
<dbReference type="STRING" id="4999.A0A1Y1UMQ4"/>
<keyword evidence="8" id="KW-1185">Reference proteome</keyword>
<accession>A0A1Y1UMQ4</accession>
<comment type="similarity">
    <text evidence="2">Belongs to the membrane-bound acyltransferase family.</text>
</comment>
<dbReference type="EMBL" id="NBSH01000003">
    <property type="protein sequence ID" value="ORX39272.1"/>
    <property type="molecule type" value="Genomic_DNA"/>
</dbReference>
<comment type="subcellular location">
    <subcellularLocation>
        <location evidence="1">Membrane</location>
        <topology evidence="1">Multi-pass membrane protein</topology>
    </subcellularLocation>
</comment>
<keyword evidence="3 6" id="KW-0812">Transmembrane</keyword>
<dbReference type="RefSeq" id="XP_021873135.1">
    <property type="nucleotide sequence ID" value="XM_022013210.1"/>
</dbReference>
<sequence>MPTHTGPGTSKVQQEDRRSITDLTISVSFSKPSVSAQASRWRSTEFRFYAVAFALVVPMMVYIPMRYSSQTNLNYMLYAWRLSPGWIFGWKVDNSDHQYHTFRSGLPSLVLLAALHLASSSLARRFSSTSETKIRIGAGLSIGILFILHGLSTIKILIILAGNYAAAKWTKPETLDKFWPGMVVVGNMGILFLNERFEGYPLARIHPALTWLDQVSGVLPRWHINFNITMLRLVSFSLDYHWRRQANTTTTPPMDYRSRVTSLLEDDAYSPAGYLAYCLYPPLYIAGPIMTFNDFIWQQRQPVTITPREKLSYAIRFASCLLTMELILHTMYVVAIKDSSAWNGAGPAQLCMIGFWNLVVVWLKLLIPWRFFRLWALLDGIDPPENMIRCVANNYSTLGFWRSWHRSYNLWIVRYIYVPLGGSRNVIPSTLLVFTFVALWHDLSFKLLAWGWLVSLFILPELLGRRLVSSKQYGDRWWYRHVAALGGVCNILMMMSANLVGFVLGLEGLRHLLTELATPAGIIFTIFASCCLFIAVQVMFEYREEELRKGIDRKC</sequence>
<feature type="transmembrane region" description="Helical" evidence="6">
    <location>
        <begin position="516"/>
        <end position="540"/>
    </location>
</feature>
<feature type="transmembrane region" description="Helical" evidence="6">
    <location>
        <begin position="178"/>
        <end position="194"/>
    </location>
</feature>
<evidence type="ECO:0000313" key="7">
    <source>
        <dbReference type="EMBL" id="ORX39272.1"/>
    </source>
</evidence>
<dbReference type="GO" id="GO:0005783">
    <property type="term" value="C:endoplasmic reticulum"/>
    <property type="evidence" value="ECO:0007669"/>
    <property type="project" value="TreeGrafter"/>
</dbReference>
<keyword evidence="5 6" id="KW-0472">Membrane</keyword>
<evidence type="ECO:0000256" key="1">
    <source>
        <dbReference type="ARBA" id="ARBA00004141"/>
    </source>
</evidence>
<dbReference type="InterPro" id="IPR004299">
    <property type="entry name" value="MBOAT_fam"/>
</dbReference>
<dbReference type="GO" id="GO:0008374">
    <property type="term" value="F:O-acyltransferase activity"/>
    <property type="evidence" value="ECO:0007669"/>
    <property type="project" value="TreeGrafter"/>
</dbReference>
<reference evidence="7 8" key="1">
    <citation type="submission" date="2017-03" db="EMBL/GenBank/DDBJ databases">
        <title>Widespread Adenine N6-methylation of Active Genes in Fungi.</title>
        <authorList>
            <consortium name="DOE Joint Genome Institute"/>
            <person name="Mondo S.J."/>
            <person name="Dannebaum R.O."/>
            <person name="Kuo R.C."/>
            <person name="Louie K.B."/>
            <person name="Bewick A.J."/>
            <person name="Labutti K."/>
            <person name="Haridas S."/>
            <person name="Kuo A."/>
            <person name="Salamov A."/>
            <person name="Ahrendt S.R."/>
            <person name="Lau R."/>
            <person name="Bowen B.P."/>
            <person name="Lipzen A."/>
            <person name="Sullivan W."/>
            <person name="Andreopoulos W.B."/>
            <person name="Clum A."/>
            <person name="Lindquist E."/>
            <person name="Daum C."/>
            <person name="Northen T.R."/>
            <person name="Ramamoorthy G."/>
            <person name="Schmitz R.J."/>
            <person name="Gryganskyi A."/>
            <person name="Culley D."/>
            <person name="Magnuson J."/>
            <person name="James T.Y."/>
            <person name="O'Malley M.A."/>
            <person name="Stajich J.E."/>
            <person name="Spatafora J.W."/>
            <person name="Visel A."/>
            <person name="Grigoriev I.V."/>
        </authorList>
    </citation>
    <scope>NUCLEOTIDE SEQUENCE [LARGE SCALE GENOMIC DNA]</scope>
    <source>
        <strain evidence="7 8">NRRL Y-17943</strain>
    </source>
</reference>
<proteinExistence type="inferred from homology"/>
<dbReference type="FunCoup" id="A0A1Y1UMQ4">
    <property type="interactions" value="124"/>
</dbReference>
<dbReference type="OrthoDB" id="420606at2759"/>
<keyword evidence="7" id="KW-0012">Acyltransferase</keyword>
<dbReference type="InterPro" id="IPR051085">
    <property type="entry name" value="MB_O-acyltransferase"/>
</dbReference>
<feature type="transmembrane region" description="Helical" evidence="6">
    <location>
        <begin position="46"/>
        <end position="63"/>
    </location>
</feature>
<evidence type="ECO:0000256" key="2">
    <source>
        <dbReference type="ARBA" id="ARBA00010323"/>
    </source>
</evidence>
<protein>
    <submittedName>
        <fullName evidence="7">MBOAT, membrane-bound O-acyltransferase family-domain-containing protein</fullName>
    </submittedName>
</protein>
<feature type="transmembrane region" description="Helical" evidence="6">
    <location>
        <begin position="415"/>
        <end position="441"/>
    </location>
</feature>
<feature type="transmembrane region" description="Helical" evidence="6">
    <location>
        <begin position="447"/>
        <end position="463"/>
    </location>
</feature>
<dbReference type="GO" id="GO:0006506">
    <property type="term" value="P:GPI anchor biosynthetic process"/>
    <property type="evidence" value="ECO:0007669"/>
    <property type="project" value="TreeGrafter"/>
</dbReference>
<organism evidence="7 8">
    <name type="scientific">Kockovaella imperatae</name>
    <dbReference type="NCBI Taxonomy" id="4999"/>
    <lineage>
        <taxon>Eukaryota</taxon>
        <taxon>Fungi</taxon>
        <taxon>Dikarya</taxon>
        <taxon>Basidiomycota</taxon>
        <taxon>Agaricomycotina</taxon>
        <taxon>Tremellomycetes</taxon>
        <taxon>Tremellales</taxon>
        <taxon>Cuniculitremaceae</taxon>
        <taxon>Kockovaella</taxon>
    </lineage>
</organism>
<keyword evidence="7" id="KW-0808">Transferase</keyword>
<dbReference type="PANTHER" id="PTHR13285">
    <property type="entry name" value="ACYLTRANSFERASE"/>
    <property type="match status" value="1"/>
</dbReference>
<dbReference type="GeneID" id="33555018"/>
<feature type="transmembrane region" description="Helical" evidence="6">
    <location>
        <begin position="483"/>
        <end position="504"/>
    </location>
</feature>